<accession>A0A2M6W0T4</accession>
<organism evidence="1 2">
    <name type="scientific">Candidatus Magasanikbacteria bacterium CG10_big_fil_rev_8_21_14_0_10_43_6</name>
    <dbReference type="NCBI Taxonomy" id="1974650"/>
    <lineage>
        <taxon>Bacteria</taxon>
        <taxon>Candidatus Magasanikiibacteriota</taxon>
    </lineage>
</organism>
<dbReference type="EMBL" id="PFBZ01000142">
    <property type="protein sequence ID" value="PIT86417.1"/>
    <property type="molecule type" value="Genomic_DNA"/>
</dbReference>
<proteinExistence type="predicted"/>
<name>A0A2M6W0T4_9BACT</name>
<protein>
    <submittedName>
        <fullName evidence="1">Uncharacterized protein</fullName>
    </submittedName>
</protein>
<dbReference type="Gene3D" id="1.20.58.130">
    <property type="match status" value="1"/>
</dbReference>
<evidence type="ECO:0000313" key="2">
    <source>
        <dbReference type="Proteomes" id="UP000229362"/>
    </source>
</evidence>
<gene>
    <name evidence="1" type="ORF">COU33_03265</name>
</gene>
<reference evidence="2" key="1">
    <citation type="submission" date="2017-09" db="EMBL/GenBank/DDBJ databases">
        <title>Depth-based differentiation of microbial function through sediment-hosted aquifers and enrichment of novel symbionts in the deep terrestrial subsurface.</title>
        <authorList>
            <person name="Probst A.J."/>
            <person name="Ladd B."/>
            <person name="Jarett J.K."/>
            <person name="Geller-Mcgrath D.E."/>
            <person name="Sieber C.M.K."/>
            <person name="Emerson J.B."/>
            <person name="Anantharaman K."/>
            <person name="Thomas B.C."/>
            <person name="Malmstrom R."/>
            <person name="Stieglmeier M."/>
            <person name="Klingl A."/>
            <person name="Woyke T."/>
            <person name="Ryan C.M."/>
            <person name="Banfield J.F."/>
        </authorList>
    </citation>
    <scope>NUCLEOTIDE SEQUENCE [LARGE SCALE GENOMIC DNA]</scope>
</reference>
<dbReference type="Proteomes" id="UP000229362">
    <property type="component" value="Unassembled WGS sequence"/>
</dbReference>
<sequence>MEGNTQVLQDILHIVTHIKDNAVSQEEFLDFKKEMYEFRDEMTGFKSEMYEFRDEMTSFKVEMTGFKQDSLEFQAEMMGFKKETRNNFTLIEQRLDTLTSQSLGDTTQNARDILLLGKRVKQLERHGRGRGSQE</sequence>
<comment type="caution">
    <text evidence="1">The sequence shown here is derived from an EMBL/GenBank/DDBJ whole genome shotgun (WGS) entry which is preliminary data.</text>
</comment>
<evidence type="ECO:0000313" key="1">
    <source>
        <dbReference type="EMBL" id="PIT86417.1"/>
    </source>
</evidence>
<dbReference type="AlphaFoldDB" id="A0A2M6W0T4"/>